<evidence type="ECO:0000259" key="3">
    <source>
        <dbReference type="Pfam" id="PF13111"/>
    </source>
</evidence>
<evidence type="ECO:0000313" key="6">
    <source>
        <dbReference type="Proteomes" id="UP000377595"/>
    </source>
</evidence>
<feature type="region of interest" description="Disordered" evidence="1">
    <location>
        <begin position="252"/>
        <end position="311"/>
    </location>
</feature>
<evidence type="ECO:0000259" key="2">
    <source>
        <dbReference type="Pfam" id="PF13032"/>
    </source>
</evidence>
<feature type="compositionally biased region" description="Low complexity" evidence="1">
    <location>
        <begin position="280"/>
        <end position="302"/>
    </location>
</feature>
<sequence length="1170" mass="129461">MSRDNRKSDVRRRIHYTGEAYVQALHEIAGLNDNQPLTLDAKHPAQQRVESAVLHRLLKGARAQWPANVQPAYPLFVESARPSTTRLRMVVPVCDAAAFGAALATRGTADTVRPSADEIEIRRRAKGVQSLVIVDDAPGVVDLECSWNELRRAVETDPHVSTVSAVSLRFSTDSVPRLPPDKRATLSSLLRRIALFSEPNALDWLFIWHEWVMRERSGVMPRLPDSLITDLTDENFGLHPIQLQALGIDRPRWSRATSEKRGSKSGDESSTTHNGRRDPSTAGAPATPASEASDEAAVSAGETRPYQEARLRESGRRYNHLAITVLRLDPEYPIKREFYSLGFPRRWKESLRLLATASRDGGEFPARIPIASLNDAISAVVPDCIVTRPYATDDASEDWLLAYNPVNPEAIFRLVTAWVRAQKAAPEQIQSTLSQLSPNDLNWSSVSISPDLPFSQLTRLIPMEVAAKLSRPDAQMPFGNLRFVHCPTKNGAELMSWPPERIEDGEPFSVTIGISAQTMPFSSELLIYLSFGVRRWMPSRGRLTLGQRYPAYFEPTRSSLSGSTPRHLGTAKIELARLPLEGGRNAWLPQWHRGLARVLDQAGYLNQIPDPRQLIAEPSQLLRSPDPTALVYSKRMLPWPKVSEGLPVVDRAELMSWVVGELTPSLRPAGPLRREKSTIYRGLTVAAKSVIAPDALRTAIGPRLTVELFTESESTAQHALDRLAARLGLELPQANELSEAEVLVDLGVVSVGVRRMAFPSIDFAGDRRRRQAAVEAQIDLITGPPGQATNPTIALMEVSNPDRDIGRNHNAGFKAMLHRRLASTGRLSQFVTTEFHAQSSSGLSDDRELSRTRISAAVDDLFRQLGVRPVALPLPVSKTLTYRPALLAIWILRPNGRSGTSFQGQVPVALLSDPTGQQVLVRTPEMGWKPLHSGLLEIGQDNGAADQRYGTNNITRFIDDTTRFIKDVVEDAVANHPNTLLLTHAQNLRTVWGFLTNSHLYMDTMGSDVASRRPIATMPGLRHVRVRTADYGETPECYGINGDGVGQPTGLWRHLEEPRLFASTAGKPATHVNASVSVSKLSPGERNGKSIRMNTKAQVWNEQVVELLVAGLQDGDRPEHWAALAHNLRNAEPYSHWMTTLPWPLSLATQIEKYISWEDPGISPIRQRGG</sequence>
<dbReference type="InterPro" id="IPR024996">
    <property type="entry name" value="RNaseH_pPIWI_RE"/>
</dbReference>
<reference evidence="5 6" key="1">
    <citation type="submission" date="2019-10" db="EMBL/GenBank/DDBJ databases">
        <title>Whole genome shotgun sequence of Acrocarpospora pleiomorpha NBRC 16267.</title>
        <authorList>
            <person name="Ichikawa N."/>
            <person name="Kimura A."/>
            <person name="Kitahashi Y."/>
            <person name="Komaki H."/>
            <person name="Oguchi A."/>
        </authorList>
    </citation>
    <scope>NUCLEOTIDE SEQUENCE [LARGE SCALE GENOMIC DNA]</scope>
    <source>
        <strain evidence="5 6">NBRC 16267</strain>
    </source>
</reference>
<proteinExistence type="predicted"/>
<gene>
    <name evidence="5" type="ORF">Aple_025440</name>
</gene>
<dbReference type="InterPro" id="IPR025085">
    <property type="entry name" value="pPIWI_RE_X"/>
</dbReference>
<evidence type="ECO:0000256" key="1">
    <source>
        <dbReference type="SAM" id="MobiDB-lite"/>
    </source>
</evidence>
<dbReference type="EMBL" id="BLAF01000013">
    <property type="protein sequence ID" value="GES19648.1"/>
    <property type="molecule type" value="Genomic_DNA"/>
</dbReference>
<organism evidence="5 6">
    <name type="scientific">Acrocarpospora pleiomorpha</name>
    <dbReference type="NCBI Taxonomy" id="90975"/>
    <lineage>
        <taxon>Bacteria</taxon>
        <taxon>Bacillati</taxon>
        <taxon>Actinomycetota</taxon>
        <taxon>Actinomycetes</taxon>
        <taxon>Streptosporangiales</taxon>
        <taxon>Streptosporangiaceae</taxon>
        <taxon>Acrocarpospora</taxon>
    </lineage>
</organism>
<dbReference type="Pfam" id="PF13111">
    <property type="entry name" value="pPIWI_RE_X"/>
    <property type="match status" value="1"/>
</dbReference>
<dbReference type="Proteomes" id="UP000377595">
    <property type="component" value="Unassembled WGS sequence"/>
</dbReference>
<protein>
    <recommendedName>
        <fullName evidence="7">DUF3893 domain-containing protein</fullName>
    </recommendedName>
</protein>
<evidence type="ECO:0008006" key="7">
    <source>
        <dbReference type="Google" id="ProtNLM"/>
    </source>
</evidence>
<feature type="domain" description="pPIWI-RE module N-terminal" evidence="3">
    <location>
        <begin position="327"/>
        <end position="683"/>
    </location>
</feature>
<name>A0A5M3XN80_9ACTN</name>
<dbReference type="AlphaFoldDB" id="A0A5M3XN80"/>
<dbReference type="InterPro" id="IPR040496">
    <property type="entry name" value="MID_pPIWI_RE"/>
</dbReference>
<comment type="caution">
    <text evidence="5">The sequence shown here is derived from an EMBL/GenBank/DDBJ whole genome shotgun (WGS) entry which is preliminary data.</text>
</comment>
<dbReference type="Pfam" id="PF13032">
    <property type="entry name" value="RNaseH_pPIWI_RE"/>
    <property type="match status" value="1"/>
</dbReference>
<evidence type="ECO:0000259" key="4">
    <source>
        <dbReference type="Pfam" id="PF18157"/>
    </source>
</evidence>
<dbReference type="Pfam" id="PF18157">
    <property type="entry name" value="MID_pPIWI_RE"/>
    <property type="match status" value="1"/>
</dbReference>
<feature type="domain" description="pPIWI-RE RNaseH" evidence="2">
    <location>
        <begin position="887"/>
        <end position="1155"/>
    </location>
</feature>
<evidence type="ECO:0000313" key="5">
    <source>
        <dbReference type="EMBL" id="GES19648.1"/>
    </source>
</evidence>
<keyword evidence="6" id="KW-1185">Reference proteome</keyword>
<feature type="compositionally biased region" description="Basic and acidic residues" evidence="1">
    <location>
        <begin position="252"/>
        <end position="267"/>
    </location>
</feature>
<accession>A0A5M3XN80</accession>
<feature type="domain" description="Prokaryotic pPIWI-RE MID" evidence="4">
    <location>
        <begin position="763"/>
        <end position="871"/>
    </location>
</feature>